<accession>A0ABW8IEF8</accession>
<dbReference type="SUPFAM" id="SSF52467">
    <property type="entry name" value="DHS-like NAD/FAD-binding domain"/>
    <property type="match status" value="1"/>
</dbReference>
<comment type="caution">
    <text evidence="2">The sequence shown here is derived from an EMBL/GenBank/DDBJ whole genome shotgun (WGS) entry which is preliminary data.</text>
</comment>
<evidence type="ECO:0000256" key="1">
    <source>
        <dbReference type="SAM" id="MobiDB-lite"/>
    </source>
</evidence>
<dbReference type="InterPro" id="IPR029035">
    <property type="entry name" value="DHS-like_NAD/FAD-binding_dom"/>
</dbReference>
<dbReference type="Gene3D" id="3.40.50.1220">
    <property type="entry name" value="TPP-binding domain"/>
    <property type="match status" value="1"/>
</dbReference>
<dbReference type="Proteomes" id="UP001620409">
    <property type="component" value="Unassembled WGS sequence"/>
</dbReference>
<evidence type="ECO:0000313" key="2">
    <source>
        <dbReference type="EMBL" id="MFK2853561.1"/>
    </source>
</evidence>
<name>A0ABW8IEF8_9GAMM</name>
<protein>
    <submittedName>
        <fullName evidence="2">SIR2 family protein</fullName>
    </submittedName>
</protein>
<sequence>MPVITAQQFAAKFALQPNQYAWFLGAGASASAGIPTGYAMIRDFKAQLFCQETKLPRREVDATDPLWVERIDDFFKRQAILPPTGDTTEYAKAFEAVYPSERDRRAYIDSQVKLGRPSFAHRVLASLLSAGHTPCVFTTNFDNLVETATTVAGQLLEPAKRRNLVVAAIDSAERAKRCLAENDWPLLAKIHGDFQSIELKNTEGELAEQDARMRAVLVEACSRFALIIIGYSGRDASVMAALNDVLKESASFPGGIYWVTRSPSELLPAVKELLLTSISKGVEAHIVQSQNFDEFGGDIADVVSLDEVLEQHVHAGEASPIVRPVPLPTHEALDALILRCSAVRVLTLPTVARRLLLQKPAKISEIRKRLSEAKARATVAVAGNEYAAFGSDEGLLSALAEFGPTLAGTVELNPLAHSWALGLLYDALTRALCRGRPLHPRLQARGHSVLVSAGYPNEDEERLKKRLEALSPMKAAYGADLHGNIPKLGCPFNEAVRIRLEQAASHWWCIFDPYTSVDLPKEAEESTDGEPSPGEPRSFQWKPSPAGDWLRERWAQRYNKKWSAIINAWSGLFKGEGRAFWLEDGQGIDAVFQIGAVTAWSRPSHDHPYFHGGR</sequence>
<proteinExistence type="predicted"/>
<dbReference type="EMBL" id="JADIKI010000021">
    <property type="protein sequence ID" value="MFK2853561.1"/>
    <property type="molecule type" value="Genomic_DNA"/>
</dbReference>
<gene>
    <name evidence="2" type="ORF">ISP18_02985</name>
</gene>
<keyword evidence="3" id="KW-1185">Reference proteome</keyword>
<dbReference type="Pfam" id="PF13289">
    <property type="entry name" value="SIR2_2"/>
    <property type="match status" value="1"/>
</dbReference>
<organism evidence="2 3">
    <name type="scientific">Dyella humi</name>
    <dbReference type="NCBI Taxonomy" id="1770547"/>
    <lineage>
        <taxon>Bacteria</taxon>
        <taxon>Pseudomonadati</taxon>
        <taxon>Pseudomonadota</taxon>
        <taxon>Gammaproteobacteria</taxon>
        <taxon>Lysobacterales</taxon>
        <taxon>Rhodanobacteraceae</taxon>
        <taxon>Dyella</taxon>
    </lineage>
</organism>
<reference evidence="2 3" key="1">
    <citation type="submission" date="2020-10" db="EMBL/GenBank/DDBJ databases">
        <title>Phylogeny of dyella-like bacteria.</title>
        <authorList>
            <person name="Fu J."/>
        </authorList>
    </citation>
    <scope>NUCLEOTIDE SEQUENCE [LARGE SCALE GENOMIC DNA]</scope>
    <source>
        <strain evidence="2 3">DHG40</strain>
    </source>
</reference>
<evidence type="ECO:0000313" key="3">
    <source>
        <dbReference type="Proteomes" id="UP001620409"/>
    </source>
</evidence>
<feature type="region of interest" description="Disordered" evidence="1">
    <location>
        <begin position="521"/>
        <end position="544"/>
    </location>
</feature>